<evidence type="ECO:0000256" key="2">
    <source>
        <dbReference type="ARBA" id="ARBA00004174"/>
    </source>
</evidence>
<evidence type="ECO:0000256" key="5">
    <source>
        <dbReference type="ARBA" id="ARBA00022617"/>
    </source>
</evidence>
<keyword evidence="16" id="KW-1133">Transmembrane helix</keyword>
<evidence type="ECO:0000313" key="17">
    <source>
        <dbReference type="EMBL" id="GFY71262.1"/>
    </source>
</evidence>
<keyword evidence="12 16" id="KW-0472">Membrane</keyword>
<dbReference type="EMBL" id="BMAV01018716">
    <property type="protein sequence ID" value="GFY71262.1"/>
    <property type="molecule type" value="Genomic_DNA"/>
</dbReference>
<dbReference type="InterPro" id="IPR036396">
    <property type="entry name" value="Cyt_P450_sf"/>
</dbReference>
<dbReference type="PANTHER" id="PTHR24302:SF15">
    <property type="entry name" value="FATTY-ACID PEROXYGENASE"/>
    <property type="match status" value="1"/>
</dbReference>
<evidence type="ECO:0000256" key="14">
    <source>
        <dbReference type="PIRSR" id="PIRSR602401-1"/>
    </source>
</evidence>
<name>A0A8X6YFW2_9ARAC</name>
<evidence type="ECO:0000256" key="12">
    <source>
        <dbReference type="ARBA" id="ARBA00023136"/>
    </source>
</evidence>
<evidence type="ECO:0000256" key="9">
    <source>
        <dbReference type="ARBA" id="ARBA00023002"/>
    </source>
</evidence>
<dbReference type="FunFam" id="1.10.630.10:FF:000042">
    <property type="entry name" value="Cytochrome P450"/>
    <property type="match status" value="1"/>
</dbReference>
<evidence type="ECO:0000313" key="18">
    <source>
        <dbReference type="Proteomes" id="UP000886998"/>
    </source>
</evidence>
<keyword evidence="18" id="KW-1185">Reference proteome</keyword>
<protein>
    <submittedName>
        <fullName evidence="17">Cytochrome P450 3A11</fullName>
    </submittedName>
</protein>
<dbReference type="SUPFAM" id="SSF48264">
    <property type="entry name" value="Cytochrome P450"/>
    <property type="match status" value="1"/>
</dbReference>
<dbReference type="GO" id="GO:0020037">
    <property type="term" value="F:heme binding"/>
    <property type="evidence" value="ECO:0007669"/>
    <property type="project" value="InterPro"/>
</dbReference>
<evidence type="ECO:0000256" key="7">
    <source>
        <dbReference type="ARBA" id="ARBA00022824"/>
    </source>
</evidence>
<gene>
    <name evidence="17" type="primary">Cyp3a11</name>
    <name evidence="17" type="ORF">TNIN_447861</name>
</gene>
<evidence type="ECO:0000256" key="11">
    <source>
        <dbReference type="ARBA" id="ARBA00023033"/>
    </source>
</evidence>
<dbReference type="PROSITE" id="PS00086">
    <property type="entry name" value="CYTOCHROME_P450"/>
    <property type="match status" value="1"/>
</dbReference>
<dbReference type="PRINTS" id="PR00463">
    <property type="entry name" value="EP450I"/>
</dbReference>
<evidence type="ECO:0000256" key="15">
    <source>
        <dbReference type="RuleBase" id="RU000461"/>
    </source>
</evidence>
<dbReference type="GO" id="GO:0016705">
    <property type="term" value="F:oxidoreductase activity, acting on paired donors, with incorporation or reduction of molecular oxygen"/>
    <property type="evidence" value="ECO:0007669"/>
    <property type="project" value="InterPro"/>
</dbReference>
<dbReference type="PANTHER" id="PTHR24302">
    <property type="entry name" value="CYTOCHROME P450 FAMILY 3"/>
    <property type="match status" value="1"/>
</dbReference>
<dbReference type="Proteomes" id="UP000886998">
    <property type="component" value="Unassembled WGS sequence"/>
</dbReference>
<evidence type="ECO:0000256" key="13">
    <source>
        <dbReference type="ARBA" id="ARBA00043906"/>
    </source>
</evidence>
<evidence type="ECO:0000256" key="4">
    <source>
        <dbReference type="ARBA" id="ARBA00010617"/>
    </source>
</evidence>
<dbReference type="GO" id="GO:0008395">
    <property type="term" value="F:steroid hydroxylase activity"/>
    <property type="evidence" value="ECO:0007669"/>
    <property type="project" value="TreeGrafter"/>
</dbReference>
<keyword evidence="6 14" id="KW-0479">Metal-binding</keyword>
<reference evidence="17" key="1">
    <citation type="submission" date="2020-08" db="EMBL/GenBank/DDBJ databases">
        <title>Multicomponent nature underlies the extraordinary mechanical properties of spider dragline silk.</title>
        <authorList>
            <person name="Kono N."/>
            <person name="Nakamura H."/>
            <person name="Mori M."/>
            <person name="Yoshida Y."/>
            <person name="Ohtoshi R."/>
            <person name="Malay A.D."/>
            <person name="Moran D.A.P."/>
            <person name="Tomita M."/>
            <person name="Numata K."/>
            <person name="Arakawa K."/>
        </authorList>
    </citation>
    <scope>NUCLEOTIDE SEQUENCE</scope>
</reference>
<organism evidence="17 18">
    <name type="scientific">Trichonephila inaurata madagascariensis</name>
    <dbReference type="NCBI Taxonomy" id="2747483"/>
    <lineage>
        <taxon>Eukaryota</taxon>
        <taxon>Metazoa</taxon>
        <taxon>Ecdysozoa</taxon>
        <taxon>Arthropoda</taxon>
        <taxon>Chelicerata</taxon>
        <taxon>Arachnida</taxon>
        <taxon>Araneae</taxon>
        <taxon>Araneomorphae</taxon>
        <taxon>Entelegynae</taxon>
        <taxon>Araneoidea</taxon>
        <taxon>Nephilidae</taxon>
        <taxon>Trichonephila</taxon>
        <taxon>Trichonephila inaurata</taxon>
    </lineage>
</organism>
<dbReference type="PRINTS" id="PR00385">
    <property type="entry name" value="P450"/>
</dbReference>
<keyword evidence="9 15" id="KW-0560">Oxidoreductase</keyword>
<comment type="subcellular location">
    <subcellularLocation>
        <location evidence="3">Endoplasmic reticulum membrane</location>
        <topology evidence="3">Peripheral membrane protein</topology>
    </subcellularLocation>
    <subcellularLocation>
        <location evidence="2">Microsome membrane</location>
        <topology evidence="2">Peripheral membrane protein</topology>
    </subcellularLocation>
</comment>
<dbReference type="InterPro" id="IPR001128">
    <property type="entry name" value="Cyt_P450"/>
</dbReference>
<dbReference type="InterPro" id="IPR050705">
    <property type="entry name" value="Cytochrome_P450_3A"/>
</dbReference>
<keyword evidence="16" id="KW-0812">Transmembrane</keyword>
<evidence type="ECO:0000256" key="6">
    <source>
        <dbReference type="ARBA" id="ARBA00022723"/>
    </source>
</evidence>
<evidence type="ECO:0000256" key="3">
    <source>
        <dbReference type="ARBA" id="ARBA00004406"/>
    </source>
</evidence>
<comment type="function">
    <text evidence="13">Cytochromes P450 are a group of heme-thiolate monooxygenases. They oxidize a variety of structurally unrelated compounds, including steroids, fatty acids, and xenobiotics.</text>
</comment>
<keyword evidence="10 14" id="KW-0408">Iron</keyword>
<comment type="similarity">
    <text evidence="4 15">Belongs to the cytochrome P450 family.</text>
</comment>
<comment type="cofactor">
    <cofactor evidence="1 14">
        <name>heme</name>
        <dbReference type="ChEBI" id="CHEBI:30413"/>
    </cofactor>
</comment>
<dbReference type="InterPro" id="IPR002401">
    <property type="entry name" value="Cyt_P450_E_grp-I"/>
</dbReference>
<sequence length="525" mass="60058">MSVDLYYACVFALIIVLACLAKWYSERNDDYWAQQGVPSMPRENYLIRMYKLTTGNMADFIKSMTKKGGGIIRLVGAAHQEVIVAEPDLLRDILVKDFHIFPYRKEMKTGDPIGDKMVSMIIGEDWKRIRTIITPAFTSKRMRQMGTIMNECSKTLIEVCENHYKYGNPVDCKGLFGAFTMDVIASSAFGTKVDSHNDPQNEFVRRAKEAFLRFTPLRIVFSVLIPHWITKLIPESMNPFKFDREDFFKDVTMNVIKQRTQTGKRYNDFLQLLMDASNEAAEAENTETVEDETDRFGSVTNSAMSSPAKYKKLSNEELLAQCAMFFMVGYETTASTLTFISHCLATNPEWQEKLIHEVDEAFEKHTEMSYDAVRDLKILDAVVSETLRMHPPAASTGRTAVEDYDLGNTGIVVKKGMMVMIPIDAMHYDPEFFEDPETFNPERFMDGYEPKHPQYAYLPFGAGPRNCLGMRFALLEIKMCLANLLRHFRLKPHSTTKVPLEYKKGTILLTVDHLPLLVEKRTGIK</sequence>
<evidence type="ECO:0000256" key="1">
    <source>
        <dbReference type="ARBA" id="ARBA00001971"/>
    </source>
</evidence>
<dbReference type="InterPro" id="IPR017972">
    <property type="entry name" value="Cyt_P450_CS"/>
</dbReference>
<comment type="caution">
    <text evidence="17">The sequence shown here is derived from an EMBL/GenBank/DDBJ whole genome shotgun (WGS) entry which is preliminary data.</text>
</comment>
<evidence type="ECO:0000256" key="16">
    <source>
        <dbReference type="SAM" id="Phobius"/>
    </source>
</evidence>
<keyword evidence="11 15" id="KW-0503">Monooxygenase</keyword>
<dbReference type="Gene3D" id="1.10.630.10">
    <property type="entry name" value="Cytochrome P450"/>
    <property type="match status" value="1"/>
</dbReference>
<dbReference type="AlphaFoldDB" id="A0A8X6YFW2"/>
<evidence type="ECO:0000256" key="8">
    <source>
        <dbReference type="ARBA" id="ARBA00022848"/>
    </source>
</evidence>
<feature type="transmembrane region" description="Helical" evidence="16">
    <location>
        <begin position="6"/>
        <end position="24"/>
    </location>
</feature>
<dbReference type="CDD" id="cd11055">
    <property type="entry name" value="CYP3A-like"/>
    <property type="match status" value="1"/>
</dbReference>
<keyword evidence="7" id="KW-0256">Endoplasmic reticulum</keyword>
<keyword evidence="8" id="KW-0492">Microsome</keyword>
<accession>A0A8X6YFW2</accession>
<feature type="binding site" description="axial binding residue" evidence="14">
    <location>
        <position position="467"/>
    </location>
    <ligand>
        <name>heme</name>
        <dbReference type="ChEBI" id="CHEBI:30413"/>
    </ligand>
    <ligandPart>
        <name>Fe</name>
        <dbReference type="ChEBI" id="CHEBI:18248"/>
    </ligandPart>
</feature>
<evidence type="ECO:0000256" key="10">
    <source>
        <dbReference type="ARBA" id="ARBA00023004"/>
    </source>
</evidence>
<proteinExistence type="inferred from homology"/>
<keyword evidence="5 14" id="KW-0349">Heme</keyword>
<dbReference type="GO" id="GO:0005789">
    <property type="term" value="C:endoplasmic reticulum membrane"/>
    <property type="evidence" value="ECO:0007669"/>
    <property type="project" value="UniProtKB-SubCell"/>
</dbReference>
<dbReference type="Pfam" id="PF00067">
    <property type="entry name" value="p450"/>
    <property type="match status" value="1"/>
</dbReference>
<dbReference type="OrthoDB" id="2789670at2759"/>
<dbReference type="GO" id="GO:0005506">
    <property type="term" value="F:iron ion binding"/>
    <property type="evidence" value="ECO:0007669"/>
    <property type="project" value="InterPro"/>
</dbReference>